<dbReference type="SMART" id="SM00672">
    <property type="entry name" value="CAP10"/>
    <property type="match status" value="1"/>
</dbReference>
<evidence type="ECO:0000256" key="1">
    <source>
        <dbReference type="SAM" id="MobiDB-lite"/>
    </source>
</evidence>
<sequence>MAEHYRRIHKYGAAHSLAGRSLALVEEAGLEEDDEKHERLRQRRRIFRMLAFPSTRVRILYACVMLAALYVYIIPTIFHQSDASSLGAAGASPKAKTAFPSPNAPGVVHRGHPDDPLAAQLPRHPIVNGRLEVDPDLTVHPIHQLIHDARDEWDRKLAKQSTTLKAADAEYRRRYKRAPPVGFDKWWRYVVENNVPMPDEYDQINNDLAPFWALRPTDLRDRISQASVASDSYTLRIKRGLLRTFQTYNPSPLYEGRRDGQVDLIAPIAKYLPDMVAVYTVHDTPQTLISWEHRQDIWEHIADGEFLDDNDKVEATHHGWASACSFKSAINQPSKQHIQPVDSKIGAKSFIANHWANMDVCENPDLIPLHGMLAGKDDYVTDLGATFALSKTRLHADVLGVPPERVIEDVALIPWEDKTTERLFWRGRNTGAYHSTSTPWKGTHRIRLVGMGANYTGVTTVLAPPDAMQGKNVRDAATATASSDLTARYMDMGFVNIPLQCDEDDGTCEEIANTYPSVEYVQSEDSDRYKYVVDIDGNAWSARFQRLMMSGSLVFKSTIIPEWWTDRIQPWVHYVPIKVDYSDLYDAVAFFNGDTEGNPGEDDLAQEIAMAGRKWSKQFYRNQDMTAYTFRLYLEWARLQSPTRSMANFVYSESMEV</sequence>
<reference evidence="4 5" key="1">
    <citation type="submission" date="2018-11" db="EMBL/GenBank/DDBJ databases">
        <title>Genome sequence of Apiotrichum porosum DSM 27194.</title>
        <authorList>
            <person name="Aliyu H."/>
            <person name="Gorte O."/>
            <person name="Ochsenreither K."/>
        </authorList>
    </citation>
    <scope>NUCLEOTIDE SEQUENCE [LARGE SCALE GENOMIC DNA]</scope>
    <source>
        <strain evidence="4 5">DSM 27194</strain>
    </source>
</reference>
<feature type="domain" description="Glycosyl transferase CAP10" evidence="3">
    <location>
        <begin position="354"/>
        <end position="643"/>
    </location>
</feature>
<accession>A0A427XD89</accession>
<dbReference type="EMBL" id="RSCE01000020">
    <property type="protein sequence ID" value="RSH76825.1"/>
    <property type="molecule type" value="Genomic_DNA"/>
</dbReference>
<name>A0A427XD89_9TREE</name>
<evidence type="ECO:0000259" key="3">
    <source>
        <dbReference type="SMART" id="SM00672"/>
    </source>
</evidence>
<dbReference type="AlphaFoldDB" id="A0A427XD89"/>
<keyword evidence="2" id="KW-0812">Transmembrane</keyword>
<dbReference type="OrthoDB" id="541052at2759"/>
<dbReference type="PANTHER" id="PTHR12203:SF118">
    <property type="entry name" value="BETA-1,2-XYLOSYLTRANSFERASE 1"/>
    <property type="match status" value="1"/>
</dbReference>
<keyword evidence="2" id="KW-1133">Transmembrane helix</keyword>
<dbReference type="GO" id="GO:0016740">
    <property type="term" value="F:transferase activity"/>
    <property type="evidence" value="ECO:0007669"/>
    <property type="project" value="UniProtKB-KW"/>
</dbReference>
<dbReference type="RefSeq" id="XP_028471972.1">
    <property type="nucleotide sequence ID" value="XM_028620756.1"/>
</dbReference>
<keyword evidence="2" id="KW-0472">Membrane</keyword>
<dbReference type="Proteomes" id="UP000279236">
    <property type="component" value="Unassembled WGS sequence"/>
</dbReference>
<gene>
    <name evidence="4" type="primary">CAP3_2</name>
    <name evidence="4" type="ORF">EHS24_005224</name>
</gene>
<protein>
    <submittedName>
        <fullName evidence="4">Glycosyltransferase 90 protein</fullName>
    </submittedName>
</protein>
<dbReference type="PANTHER" id="PTHR12203">
    <property type="entry name" value="KDEL LYS-ASP-GLU-LEU CONTAINING - RELATED"/>
    <property type="match status" value="1"/>
</dbReference>
<evidence type="ECO:0000313" key="4">
    <source>
        <dbReference type="EMBL" id="RSH76825.1"/>
    </source>
</evidence>
<dbReference type="Pfam" id="PF05686">
    <property type="entry name" value="Glyco_transf_90"/>
    <property type="match status" value="1"/>
</dbReference>
<keyword evidence="4" id="KW-0808">Transferase</keyword>
<feature type="region of interest" description="Disordered" evidence="1">
    <location>
        <begin position="89"/>
        <end position="121"/>
    </location>
</feature>
<evidence type="ECO:0000313" key="5">
    <source>
        <dbReference type="Proteomes" id="UP000279236"/>
    </source>
</evidence>
<organism evidence="4 5">
    <name type="scientific">Apiotrichum porosum</name>
    <dbReference type="NCBI Taxonomy" id="105984"/>
    <lineage>
        <taxon>Eukaryota</taxon>
        <taxon>Fungi</taxon>
        <taxon>Dikarya</taxon>
        <taxon>Basidiomycota</taxon>
        <taxon>Agaricomycotina</taxon>
        <taxon>Tremellomycetes</taxon>
        <taxon>Trichosporonales</taxon>
        <taxon>Trichosporonaceae</taxon>
        <taxon>Apiotrichum</taxon>
    </lineage>
</organism>
<keyword evidence="5" id="KW-1185">Reference proteome</keyword>
<evidence type="ECO:0000256" key="2">
    <source>
        <dbReference type="SAM" id="Phobius"/>
    </source>
</evidence>
<proteinExistence type="predicted"/>
<feature type="transmembrane region" description="Helical" evidence="2">
    <location>
        <begin position="59"/>
        <end position="78"/>
    </location>
</feature>
<dbReference type="InterPro" id="IPR006598">
    <property type="entry name" value="CAP10"/>
</dbReference>
<dbReference type="InterPro" id="IPR051091">
    <property type="entry name" value="O-Glucosyltr/Glycosyltrsf_90"/>
</dbReference>
<comment type="caution">
    <text evidence="4">The sequence shown here is derived from an EMBL/GenBank/DDBJ whole genome shotgun (WGS) entry which is preliminary data.</text>
</comment>
<dbReference type="GeneID" id="39589767"/>